<dbReference type="RefSeq" id="WP_132274187.1">
    <property type="nucleotide sequence ID" value="NZ_JAOBST010000050.1"/>
</dbReference>
<reference evidence="13 14" key="1">
    <citation type="journal article" date="2016" name="Nat. Microbiol.">
        <title>The Mouse Intestinal Bacterial Collection (miBC) provides host-specific insight into cultured diversity and functional potential of the gut microbiota.</title>
        <authorList>
            <person name="Lagkouvardos I."/>
            <person name="Pukall R."/>
            <person name="Abt B."/>
            <person name="Foesel B.U."/>
            <person name="Meier-Kolthoff J.P."/>
            <person name="Kumar N."/>
            <person name="Bresciani A."/>
            <person name="Martinez I."/>
            <person name="Just S."/>
            <person name="Ziegler C."/>
            <person name="Brugiroux S."/>
            <person name="Garzetti D."/>
            <person name="Wenning M."/>
            <person name="Bui T.P."/>
            <person name="Wang J."/>
            <person name="Hugenholtz F."/>
            <person name="Plugge C.M."/>
            <person name="Peterson D.A."/>
            <person name="Hornef M.W."/>
            <person name="Baines J.F."/>
            <person name="Smidt H."/>
            <person name="Walter J."/>
            <person name="Kristiansen K."/>
            <person name="Nielsen H.B."/>
            <person name="Haller D."/>
            <person name="Overmann J."/>
            <person name="Stecher B."/>
            <person name="Clavel T."/>
        </authorList>
    </citation>
    <scope>NUCLEOTIDE SEQUENCE [LARGE SCALE GENOMIC DNA]</scope>
    <source>
        <strain evidence="13 14">DSM 28560</strain>
    </source>
</reference>
<dbReference type="InterPro" id="IPR001278">
    <property type="entry name" value="Arg-tRNA-ligase"/>
</dbReference>
<dbReference type="Gene3D" id="3.30.1360.70">
    <property type="entry name" value="Arginyl tRNA synthetase N-terminal domain"/>
    <property type="match status" value="1"/>
</dbReference>
<evidence type="ECO:0000256" key="3">
    <source>
        <dbReference type="ARBA" id="ARBA00022598"/>
    </source>
</evidence>
<comment type="subunit">
    <text evidence="9">Monomer.</text>
</comment>
<comment type="subcellular location">
    <subcellularLocation>
        <location evidence="9">Cytoplasm</location>
    </subcellularLocation>
</comment>
<keyword evidence="6 9" id="KW-0648">Protein biosynthesis</keyword>
<dbReference type="InterPro" id="IPR001412">
    <property type="entry name" value="aa-tRNA-synth_I_CS"/>
</dbReference>
<dbReference type="SUPFAM" id="SSF55190">
    <property type="entry name" value="Arginyl-tRNA synthetase (ArgRS), N-terminal 'additional' domain"/>
    <property type="match status" value="1"/>
</dbReference>
<evidence type="ECO:0000256" key="10">
    <source>
        <dbReference type="RuleBase" id="RU363038"/>
    </source>
</evidence>
<dbReference type="Pfam" id="PF03485">
    <property type="entry name" value="Arg_tRNA_synt_N"/>
    <property type="match status" value="1"/>
</dbReference>
<evidence type="ECO:0000259" key="12">
    <source>
        <dbReference type="SMART" id="SM01016"/>
    </source>
</evidence>
<feature type="domain" description="DALR anticodon binding" evidence="11">
    <location>
        <begin position="470"/>
        <end position="588"/>
    </location>
</feature>
<dbReference type="SUPFAM" id="SSF52374">
    <property type="entry name" value="Nucleotidylyl transferase"/>
    <property type="match status" value="1"/>
</dbReference>
<comment type="catalytic activity">
    <reaction evidence="8 9">
        <text>tRNA(Arg) + L-arginine + ATP = L-arginyl-tRNA(Arg) + AMP + diphosphate</text>
        <dbReference type="Rhea" id="RHEA:20301"/>
        <dbReference type="Rhea" id="RHEA-COMP:9658"/>
        <dbReference type="Rhea" id="RHEA-COMP:9673"/>
        <dbReference type="ChEBI" id="CHEBI:30616"/>
        <dbReference type="ChEBI" id="CHEBI:32682"/>
        <dbReference type="ChEBI" id="CHEBI:33019"/>
        <dbReference type="ChEBI" id="CHEBI:78442"/>
        <dbReference type="ChEBI" id="CHEBI:78513"/>
        <dbReference type="ChEBI" id="CHEBI:456215"/>
        <dbReference type="EC" id="6.1.1.19"/>
    </reaction>
</comment>
<evidence type="ECO:0000313" key="14">
    <source>
        <dbReference type="Proteomes" id="UP000295710"/>
    </source>
</evidence>
<dbReference type="InterPro" id="IPR036695">
    <property type="entry name" value="Arg-tRNA-synth_N_sf"/>
</dbReference>
<dbReference type="Pfam" id="PF00750">
    <property type="entry name" value="tRNA-synt_1d"/>
    <property type="match status" value="1"/>
</dbReference>
<dbReference type="GO" id="GO:0005524">
    <property type="term" value="F:ATP binding"/>
    <property type="evidence" value="ECO:0007669"/>
    <property type="project" value="UniProtKB-UniRule"/>
</dbReference>
<dbReference type="CDD" id="cd07956">
    <property type="entry name" value="Anticodon_Ia_Arg"/>
    <property type="match status" value="1"/>
</dbReference>
<evidence type="ECO:0000259" key="11">
    <source>
        <dbReference type="SMART" id="SM00836"/>
    </source>
</evidence>
<evidence type="ECO:0000256" key="5">
    <source>
        <dbReference type="ARBA" id="ARBA00022840"/>
    </source>
</evidence>
<evidence type="ECO:0000256" key="2">
    <source>
        <dbReference type="ARBA" id="ARBA00022490"/>
    </source>
</evidence>
<comment type="similarity">
    <text evidence="1 9 10">Belongs to the class-I aminoacyl-tRNA synthetase family.</text>
</comment>
<evidence type="ECO:0000256" key="7">
    <source>
        <dbReference type="ARBA" id="ARBA00023146"/>
    </source>
</evidence>
<dbReference type="GO" id="GO:0004814">
    <property type="term" value="F:arginine-tRNA ligase activity"/>
    <property type="evidence" value="ECO:0007669"/>
    <property type="project" value="UniProtKB-UniRule"/>
</dbReference>
<dbReference type="SMART" id="SM00836">
    <property type="entry name" value="DALR_1"/>
    <property type="match status" value="1"/>
</dbReference>
<evidence type="ECO:0000256" key="6">
    <source>
        <dbReference type="ARBA" id="ARBA00022917"/>
    </source>
</evidence>
<evidence type="ECO:0000256" key="4">
    <source>
        <dbReference type="ARBA" id="ARBA00022741"/>
    </source>
</evidence>
<keyword evidence="4 9" id="KW-0547">Nucleotide-binding</keyword>
<dbReference type="EC" id="6.1.1.19" evidence="9"/>
<evidence type="ECO:0000313" key="13">
    <source>
        <dbReference type="EMBL" id="TDA23385.1"/>
    </source>
</evidence>
<keyword evidence="3 9" id="KW-0436">Ligase</keyword>
<keyword evidence="7 9" id="KW-0030">Aminoacyl-tRNA synthetase</keyword>
<name>A0A4R4FI71_9FIRM</name>
<protein>
    <recommendedName>
        <fullName evidence="9">Arginine--tRNA ligase</fullName>
        <ecNumber evidence="9">6.1.1.19</ecNumber>
    </recommendedName>
    <alternativeName>
        <fullName evidence="9">Arginyl-tRNA synthetase</fullName>
        <shortName evidence="9">ArgRS</shortName>
    </alternativeName>
</protein>
<dbReference type="AlphaFoldDB" id="A0A4R4FI71"/>
<accession>A0A4R4FI71</accession>
<dbReference type="PANTHER" id="PTHR11956:SF11">
    <property type="entry name" value="ARGININE--TRNA LIGASE, MITOCHONDRIAL-RELATED"/>
    <property type="match status" value="1"/>
</dbReference>
<dbReference type="InterPro" id="IPR014729">
    <property type="entry name" value="Rossmann-like_a/b/a_fold"/>
</dbReference>
<keyword evidence="14" id="KW-1185">Reference proteome</keyword>
<dbReference type="InterPro" id="IPR008909">
    <property type="entry name" value="DALR_anticod-bd"/>
</dbReference>
<feature type="domain" description="Arginyl tRNA synthetase N-terminal" evidence="12">
    <location>
        <begin position="2"/>
        <end position="87"/>
    </location>
</feature>
<dbReference type="SUPFAM" id="SSF47323">
    <property type="entry name" value="Anticodon-binding domain of a subclass of class I aminoacyl-tRNA synthetases"/>
    <property type="match status" value="1"/>
</dbReference>
<evidence type="ECO:0000256" key="9">
    <source>
        <dbReference type="HAMAP-Rule" id="MF_00123"/>
    </source>
</evidence>
<organism evidence="13 14">
    <name type="scientific">Extibacter muris</name>
    <dbReference type="NCBI Taxonomy" id="1796622"/>
    <lineage>
        <taxon>Bacteria</taxon>
        <taxon>Bacillati</taxon>
        <taxon>Bacillota</taxon>
        <taxon>Clostridia</taxon>
        <taxon>Lachnospirales</taxon>
        <taxon>Lachnospiraceae</taxon>
        <taxon>Extibacter</taxon>
    </lineage>
</organism>
<gene>
    <name evidence="9 13" type="primary">argS</name>
    <name evidence="13" type="ORF">E1963_01210</name>
</gene>
<keyword evidence="2 9" id="KW-0963">Cytoplasm</keyword>
<evidence type="ECO:0000256" key="8">
    <source>
        <dbReference type="ARBA" id="ARBA00049339"/>
    </source>
</evidence>
<comment type="caution">
    <text evidence="13">The sequence shown here is derived from an EMBL/GenBank/DDBJ whole genome shotgun (WGS) entry which is preliminary data.</text>
</comment>
<proteinExistence type="inferred from homology"/>
<dbReference type="EMBL" id="SMMX01000001">
    <property type="protein sequence ID" value="TDA23385.1"/>
    <property type="molecule type" value="Genomic_DNA"/>
</dbReference>
<dbReference type="Gene3D" id="3.40.50.620">
    <property type="entry name" value="HUPs"/>
    <property type="match status" value="1"/>
</dbReference>
<dbReference type="CDD" id="cd00671">
    <property type="entry name" value="ArgRS_core"/>
    <property type="match status" value="1"/>
</dbReference>
<keyword evidence="5 9" id="KW-0067">ATP-binding</keyword>
<evidence type="ECO:0000256" key="1">
    <source>
        <dbReference type="ARBA" id="ARBA00005594"/>
    </source>
</evidence>
<dbReference type="GO" id="GO:0005737">
    <property type="term" value="C:cytoplasm"/>
    <property type="evidence" value="ECO:0007669"/>
    <property type="project" value="UniProtKB-SubCell"/>
</dbReference>
<dbReference type="InterPro" id="IPR005148">
    <property type="entry name" value="Arg-tRNA-synth_N"/>
</dbReference>
<feature type="short sequence motif" description="'HIGH' region" evidence="9">
    <location>
        <begin position="123"/>
        <end position="133"/>
    </location>
</feature>
<dbReference type="PROSITE" id="PS00178">
    <property type="entry name" value="AA_TRNA_LIGASE_I"/>
    <property type="match status" value="1"/>
</dbReference>
<dbReference type="FunFam" id="3.40.50.620:FF:000116">
    <property type="entry name" value="Arginine--tRNA ligase"/>
    <property type="match status" value="1"/>
</dbReference>
<dbReference type="InterPro" id="IPR009080">
    <property type="entry name" value="tRNAsynth_Ia_anticodon-bd"/>
</dbReference>
<dbReference type="PRINTS" id="PR01038">
    <property type="entry name" value="TRNASYNTHARG"/>
</dbReference>
<dbReference type="Pfam" id="PF05746">
    <property type="entry name" value="DALR_1"/>
    <property type="match status" value="1"/>
</dbReference>
<sequence>MEKIISLIEKEMEEAFEKAGYDKSYAKVTLSNRPDLCEYQCNGAMAGAKAYRKAPIAIAQDVAANLSAKSCIKEAEAVKPGFINIRLKESFAADYLNEMNEDEALGLTKADAPKMIIVDYGGPNVAKPLHVGHLRSAIIGESLKRVARAMGHKVLGDIHLGDWGYQMGLIITELRCRQPELPYFDDSFEGEYPEEAPFTISELEEMYPAASSRAKEDEDYREQALNATCLLQNGHRGYTAVWNHIMAVSVADLKKNYESLGVSFDLWKGEADAQRYIPDMLKRLKEEGHARVDDGALVIDVQEETDTKEVPPCMIQKSDGASLYGTTDLATLVQREQDYHPDEIIYVVDKRQELHFEQVFRAAKKAGIVREEMKLYFLGFGTMNGKDGKPFKTREGGVMRLESLIADIGEEMYKKITDNRTVSEENAARTAQIVGMSAIKYGDLSNQASKDYVFDVDRFTSFEGNTGPYILYTIVRIKSILNKYRENGGSLEGIKMEGARSESEKALMLEAAKYNEVIQAAFEDLAPHKICAYIYDLANVFNRFYHETKILAEEDGVRKKSYIALLVLTKKVLEASIVLLGFEAPERM</sequence>
<dbReference type="NCBIfam" id="TIGR00456">
    <property type="entry name" value="argS"/>
    <property type="match status" value="1"/>
</dbReference>
<dbReference type="GO" id="GO:0006420">
    <property type="term" value="P:arginyl-tRNA aminoacylation"/>
    <property type="evidence" value="ECO:0007669"/>
    <property type="project" value="UniProtKB-UniRule"/>
</dbReference>
<dbReference type="PANTHER" id="PTHR11956">
    <property type="entry name" value="ARGINYL-TRNA SYNTHETASE"/>
    <property type="match status" value="1"/>
</dbReference>
<dbReference type="Proteomes" id="UP000295710">
    <property type="component" value="Unassembled WGS sequence"/>
</dbReference>
<dbReference type="SMART" id="SM01016">
    <property type="entry name" value="Arg_tRNA_synt_N"/>
    <property type="match status" value="1"/>
</dbReference>
<dbReference type="Gene3D" id="1.10.730.10">
    <property type="entry name" value="Isoleucyl-tRNA Synthetase, Domain 1"/>
    <property type="match status" value="1"/>
</dbReference>
<dbReference type="InterPro" id="IPR035684">
    <property type="entry name" value="ArgRS_core"/>
</dbReference>
<dbReference type="HAMAP" id="MF_00123">
    <property type="entry name" value="Arg_tRNA_synth"/>
    <property type="match status" value="1"/>
</dbReference>